<dbReference type="RefSeq" id="WP_167575920.1">
    <property type="nucleotide sequence ID" value="NZ_CP050321.1"/>
</dbReference>
<organism evidence="1 2">
    <name type="scientific">Kluyvera genomosp. 3</name>
    <dbReference type="NCBI Taxonomy" id="2774055"/>
    <lineage>
        <taxon>Bacteria</taxon>
        <taxon>Pseudomonadati</taxon>
        <taxon>Pseudomonadota</taxon>
        <taxon>Gammaproteobacteria</taxon>
        <taxon>Enterobacterales</taxon>
        <taxon>Enterobacteriaceae</taxon>
        <taxon>Kluyvera</taxon>
    </lineage>
</organism>
<sequence>MSKYRKGALYLRHMKPTDKSNDFRTSMRMALFSDKSAWKRPEEIKPVVLLRHGTNRVMNVFMNMDDALSCLFSFGIPKRPRNSRFNAKRGLRFTKGDLRKAFRKWSFKHIPECAV</sequence>
<protein>
    <submittedName>
        <fullName evidence="1">Uncharacterized protein</fullName>
    </submittedName>
</protein>
<dbReference type="EMBL" id="CP050321">
    <property type="protein sequence ID" value="QIR27542.1"/>
    <property type="molecule type" value="Genomic_DNA"/>
</dbReference>
<proteinExistence type="predicted"/>
<evidence type="ECO:0000313" key="1">
    <source>
        <dbReference type="EMBL" id="QIR27542.1"/>
    </source>
</evidence>
<name>A0A6G9RL42_9ENTR</name>
<dbReference type="Proteomes" id="UP000503580">
    <property type="component" value="Chromosome"/>
</dbReference>
<reference evidence="1 2" key="1">
    <citation type="submission" date="2020-02" db="EMBL/GenBank/DDBJ databases">
        <title>Whole genome PO2S7.</title>
        <authorList>
            <person name="Singha K.M."/>
        </authorList>
    </citation>
    <scope>NUCLEOTIDE SEQUENCE [LARGE SCALE GENOMIC DNA]</scope>
    <source>
        <strain evidence="1 2">PO2S7</strain>
    </source>
</reference>
<accession>A0A6G9RL42</accession>
<dbReference type="AlphaFoldDB" id="A0A6G9RL42"/>
<keyword evidence="2" id="KW-1185">Reference proteome</keyword>
<dbReference type="KEGG" id="kgn:GY169_12340"/>
<evidence type="ECO:0000313" key="2">
    <source>
        <dbReference type="Proteomes" id="UP000503580"/>
    </source>
</evidence>
<gene>
    <name evidence="1" type="ORF">GY169_12340</name>
</gene>